<dbReference type="CDD" id="cd00132">
    <property type="entry name" value="CRIB"/>
    <property type="match status" value="1"/>
</dbReference>
<sequence length="139" mass="16284">MVDRHFDVISIVHHMEIGWPTNVQHITHVTFDRFNGFLVLPVEFEVEIPGHIPSARNREAKATEVMVVEEDRSDHCRCRGPRETVVDRRRFDDLRRWWSNDLCCQHRWSVHNESLAMSTAPDASTLLPWEAHHFFSDGA</sequence>
<dbReference type="PROSITE" id="PS50108">
    <property type="entry name" value="CRIB"/>
    <property type="match status" value="1"/>
</dbReference>
<gene>
    <name evidence="3" type="ORF">G2W53_013959</name>
</gene>
<name>A0A834U2X0_9FABA</name>
<evidence type="ECO:0000259" key="2">
    <source>
        <dbReference type="PROSITE" id="PS50108"/>
    </source>
</evidence>
<dbReference type="OrthoDB" id="1747788at2759"/>
<proteinExistence type="predicted"/>
<dbReference type="PANTHER" id="PTHR23177">
    <property type="entry name" value="MKIAA1688 PROTEIN"/>
    <property type="match status" value="1"/>
</dbReference>
<reference evidence="3" key="1">
    <citation type="submission" date="2020-09" db="EMBL/GenBank/DDBJ databases">
        <title>Genome-Enabled Discovery of Anthraquinone Biosynthesis in Senna tora.</title>
        <authorList>
            <person name="Kang S.-H."/>
            <person name="Pandey R.P."/>
            <person name="Lee C.-M."/>
            <person name="Sim J.-S."/>
            <person name="Jeong J.-T."/>
            <person name="Choi B.-S."/>
            <person name="Jung M."/>
            <person name="Ginzburg D."/>
            <person name="Zhao K."/>
            <person name="Won S.Y."/>
            <person name="Oh T.-J."/>
            <person name="Yu Y."/>
            <person name="Kim N.-H."/>
            <person name="Lee O.R."/>
            <person name="Lee T.-H."/>
            <person name="Bashyal P."/>
            <person name="Kim T.-S."/>
            <person name="Lee W.-H."/>
            <person name="Kawkins C."/>
            <person name="Kim C.-K."/>
            <person name="Kim J.S."/>
            <person name="Ahn B.O."/>
            <person name="Rhee S.Y."/>
            <person name="Sohng J.K."/>
        </authorList>
    </citation>
    <scope>NUCLEOTIDE SEQUENCE</scope>
    <source>
        <tissue evidence="3">Leaf</tissue>
    </source>
</reference>
<dbReference type="InterPro" id="IPR000095">
    <property type="entry name" value="CRIB_dom"/>
</dbReference>
<dbReference type="SMART" id="SM00285">
    <property type="entry name" value="PBD"/>
    <property type="match status" value="1"/>
</dbReference>
<dbReference type="InterPro" id="IPR044785">
    <property type="entry name" value="RopGAP1-5"/>
</dbReference>
<keyword evidence="1" id="KW-0343">GTPase activation</keyword>
<protein>
    <submittedName>
        <fullName evidence="3">Rho GTPase-activating protein 2-like</fullName>
    </submittedName>
</protein>
<dbReference type="GO" id="GO:0005096">
    <property type="term" value="F:GTPase activator activity"/>
    <property type="evidence" value="ECO:0007669"/>
    <property type="project" value="UniProtKB-KW"/>
</dbReference>
<evidence type="ECO:0000313" key="3">
    <source>
        <dbReference type="EMBL" id="KAF7831626.1"/>
    </source>
</evidence>
<accession>A0A834U2X0</accession>
<dbReference type="Proteomes" id="UP000634136">
    <property type="component" value="Unassembled WGS sequence"/>
</dbReference>
<dbReference type="Gene3D" id="3.90.810.10">
    <property type="entry name" value="CRIB domain"/>
    <property type="match status" value="1"/>
</dbReference>
<dbReference type="AlphaFoldDB" id="A0A834U2X0"/>
<comment type="caution">
    <text evidence="3">The sequence shown here is derived from an EMBL/GenBank/DDBJ whole genome shotgun (WGS) entry which is preliminary data.</text>
</comment>
<dbReference type="EMBL" id="JAAIUW010000005">
    <property type="protein sequence ID" value="KAF7831626.1"/>
    <property type="molecule type" value="Genomic_DNA"/>
</dbReference>
<feature type="domain" description="CRIB" evidence="2">
    <location>
        <begin position="17"/>
        <end position="30"/>
    </location>
</feature>
<dbReference type="PANTHER" id="PTHR23177:SF35">
    <property type="entry name" value="RHO GTPASE-ACTIVATING PROTEIN GACA"/>
    <property type="match status" value="1"/>
</dbReference>
<dbReference type="Pfam" id="PF00786">
    <property type="entry name" value="PBD"/>
    <property type="match status" value="1"/>
</dbReference>
<keyword evidence="4" id="KW-1185">Reference proteome</keyword>
<evidence type="ECO:0000313" key="4">
    <source>
        <dbReference type="Proteomes" id="UP000634136"/>
    </source>
</evidence>
<dbReference type="InterPro" id="IPR036936">
    <property type="entry name" value="CRIB_dom_sf"/>
</dbReference>
<evidence type="ECO:0000256" key="1">
    <source>
        <dbReference type="ARBA" id="ARBA00022468"/>
    </source>
</evidence>
<organism evidence="3 4">
    <name type="scientific">Senna tora</name>
    <dbReference type="NCBI Taxonomy" id="362788"/>
    <lineage>
        <taxon>Eukaryota</taxon>
        <taxon>Viridiplantae</taxon>
        <taxon>Streptophyta</taxon>
        <taxon>Embryophyta</taxon>
        <taxon>Tracheophyta</taxon>
        <taxon>Spermatophyta</taxon>
        <taxon>Magnoliopsida</taxon>
        <taxon>eudicotyledons</taxon>
        <taxon>Gunneridae</taxon>
        <taxon>Pentapetalae</taxon>
        <taxon>rosids</taxon>
        <taxon>fabids</taxon>
        <taxon>Fabales</taxon>
        <taxon>Fabaceae</taxon>
        <taxon>Caesalpinioideae</taxon>
        <taxon>Cassia clade</taxon>
        <taxon>Senna</taxon>
    </lineage>
</organism>